<name>A0A1X7VH43_AMPQE</name>
<evidence type="ECO:0000313" key="1">
    <source>
        <dbReference type="EnsemblMetazoa" id="Aqu2.1.39391_001"/>
    </source>
</evidence>
<reference evidence="1" key="1">
    <citation type="submission" date="2017-05" db="UniProtKB">
        <authorList>
            <consortium name="EnsemblMetazoa"/>
        </authorList>
    </citation>
    <scope>IDENTIFICATION</scope>
</reference>
<organism evidence="1">
    <name type="scientific">Amphimedon queenslandica</name>
    <name type="common">Sponge</name>
    <dbReference type="NCBI Taxonomy" id="400682"/>
    <lineage>
        <taxon>Eukaryota</taxon>
        <taxon>Metazoa</taxon>
        <taxon>Porifera</taxon>
        <taxon>Demospongiae</taxon>
        <taxon>Heteroscleromorpha</taxon>
        <taxon>Haplosclerida</taxon>
        <taxon>Niphatidae</taxon>
        <taxon>Amphimedon</taxon>
    </lineage>
</organism>
<accession>A0A1X7VH43</accession>
<dbReference type="AlphaFoldDB" id="A0A1X7VH43"/>
<dbReference type="InParanoid" id="A0A1X7VH43"/>
<sequence length="59" mass="6827">MSQILSKDSRYRLCHSDLFYYLRIKQMKELKGGIFKLLNTVKGPSMTAAQFADQVKTNI</sequence>
<proteinExistence type="predicted"/>
<dbReference type="EnsemblMetazoa" id="Aqu2.1.39391_001">
    <property type="protein sequence ID" value="Aqu2.1.39391_001"/>
    <property type="gene ID" value="Aqu2.1.39391"/>
</dbReference>
<protein>
    <submittedName>
        <fullName evidence="1">Uncharacterized protein</fullName>
    </submittedName>
</protein>